<keyword evidence="5 11" id="KW-0812">Transmembrane</keyword>
<evidence type="ECO:0000256" key="9">
    <source>
        <dbReference type="ARBA" id="ARBA00023049"/>
    </source>
</evidence>
<dbReference type="InterPro" id="IPR008915">
    <property type="entry name" value="Peptidase_M50"/>
</dbReference>
<name>A0A5Q2N2V8_9FIRM</name>
<keyword evidence="10 11" id="KW-0472">Membrane</keyword>
<dbReference type="Pfam" id="PF02163">
    <property type="entry name" value="Peptidase_M50"/>
    <property type="match status" value="1"/>
</dbReference>
<dbReference type="RefSeq" id="WP_153725448.1">
    <property type="nucleotide sequence ID" value="NZ_CP045875.1"/>
</dbReference>
<evidence type="ECO:0000256" key="1">
    <source>
        <dbReference type="ARBA" id="ARBA00001947"/>
    </source>
</evidence>
<keyword evidence="6 11" id="KW-0378">Hydrolase</keyword>
<evidence type="ECO:0000259" key="13">
    <source>
        <dbReference type="SMART" id="SM00228"/>
    </source>
</evidence>
<dbReference type="CDD" id="cd23081">
    <property type="entry name" value="cpPDZ_EcRseP-like"/>
    <property type="match status" value="1"/>
</dbReference>
<evidence type="ECO:0000256" key="7">
    <source>
        <dbReference type="ARBA" id="ARBA00022833"/>
    </source>
</evidence>
<dbReference type="InterPro" id="IPR036034">
    <property type="entry name" value="PDZ_sf"/>
</dbReference>
<dbReference type="CDD" id="cd06163">
    <property type="entry name" value="S2P-M50_PDZ_RseP-like"/>
    <property type="match status" value="1"/>
</dbReference>
<dbReference type="EMBL" id="CP045875">
    <property type="protein sequence ID" value="QGG48209.1"/>
    <property type="molecule type" value="Genomic_DNA"/>
</dbReference>
<dbReference type="Gene3D" id="2.30.42.10">
    <property type="match status" value="1"/>
</dbReference>
<evidence type="ECO:0000256" key="6">
    <source>
        <dbReference type="ARBA" id="ARBA00022801"/>
    </source>
</evidence>
<evidence type="ECO:0000256" key="5">
    <source>
        <dbReference type="ARBA" id="ARBA00022692"/>
    </source>
</evidence>
<feature type="transmembrane region" description="Helical" evidence="11">
    <location>
        <begin position="343"/>
        <end position="361"/>
    </location>
</feature>
<proteinExistence type="inferred from homology"/>
<dbReference type="GO" id="GO:0016020">
    <property type="term" value="C:membrane"/>
    <property type="evidence" value="ECO:0007669"/>
    <property type="project" value="UniProtKB-SubCell"/>
</dbReference>
<organism evidence="14 15">
    <name type="scientific">Heliorestis convoluta</name>
    <dbReference type="NCBI Taxonomy" id="356322"/>
    <lineage>
        <taxon>Bacteria</taxon>
        <taxon>Bacillati</taxon>
        <taxon>Bacillota</taxon>
        <taxon>Clostridia</taxon>
        <taxon>Eubacteriales</taxon>
        <taxon>Heliobacteriaceae</taxon>
        <taxon>Heliorestis</taxon>
    </lineage>
</organism>
<dbReference type="NCBIfam" id="TIGR00054">
    <property type="entry name" value="RIP metalloprotease RseP"/>
    <property type="match status" value="1"/>
</dbReference>
<sequence>MTFLATVFVFGLLIVFHEFGHFIVAKMSGVRVLEFSVGMGPKIFGYQRGPTLYALRALPIGGYVRMAGMDPEENKESQGRTEHADSDESVDFKENKEVRGNTYDSGSFSNKSISKRAAIIFAGSFMNFVLAFLLFIYIYAIVGTPMFTNIIGDVIPERPAAMAGIEPGDRVVAVDDRPVSNWAELIQEIHPRAGEELRLLIDRQGSVQEFRVTPMLDPERNVGQLGIVVDEGTIYHEKQSLLTSIRLGLMNTYMLTSLILESLFQMITGAAPADVGGPVMIVSEIGKAAETGWSNLLMLAAILSVNLGIINLLPIPALDGSRLIFLGIEAVRGKPIDPAKENMIHLIGFAFLIALMILIAYRDVIRLMGGG</sequence>
<keyword evidence="15" id="KW-1185">Reference proteome</keyword>
<dbReference type="PANTHER" id="PTHR42837">
    <property type="entry name" value="REGULATOR OF SIGMA-E PROTEASE RSEP"/>
    <property type="match status" value="1"/>
</dbReference>
<evidence type="ECO:0000256" key="2">
    <source>
        <dbReference type="ARBA" id="ARBA00004141"/>
    </source>
</evidence>
<gene>
    <name evidence="14" type="primary">rseP</name>
    <name evidence="14" type="ORF">FTV88_2111</name>
</gene>
<evidence type="ECO:0000256" key="4">
    <source>
        <dbReference type="ARBA" id="ARBA00022670"/>
    </source>
</evidence>
<evidence type="ECO:0000313" key="14">
    <source>
        <dbReference type="EMBL" id="QGG48209.1"/>
    </source>
</evidence>
<dbReference type="InterPro" id="IPR041489">
    <property type="entry name" value="PDZ_6"/>
</dbReference>
<evidence type="ECO:0000256" key="8">
    <source>
        <dbReference type="ARBA" id="ARBA00022989"/>
    </source>
</evidence>
<feature type="transmembrane region" description="Helical" evidence="11">
    <location>
        <begin position="296"/>
        <end position="315"/>
    </location>
</feature>
<dbReference type="GO" id="GO:0046872">
    <property type="term" value="F:metal ion binding"/>
    <property type="evidence" value="ECO:0007669"/>
    <property type="project" value="UniProtKB-KW"/>
</dbReference>
<dbReference type="Proteomes" id="UP000366051">
    <property type="component" value="Chromosome"/>
</dbReference>
<evidence type="ECO:0000256" key="3">
    <source>
        <dbReference type="ARBA" id="ARBA00007931"/>
    </source>
</evidence>
<reference evidence="15" key="1">
    <citation type="submission" date="2019-11" db="EMBL/GenBank/DDBJ databases">
        <title>Genome sequence of Heliorestis convoluta strain HH, an alkaliphilic and minimalistic phototrophic bacterium from a soda lake in Egypt.</title>
        <authorList>
            <person name="Dewey E.D."/>
            <person name="Stokes L.M."/>
            <person name="Burchell B.M."/>
            <person name="Shaffer K.N."/>
            <person name="Huntington A.M."/>
            <person name="Baker J.M."/>
            <person name="Nadendla S."/>
            <person name="Giglio M.G."/>
            <person name="Touchman J.W."/>
            <person name="Blankenship R.E."/>
            <person name="Madigan M.T."/>
            <person name="Sattley W.M."/>
        </authorList>
    </citation>
    <scope>NUCLEOTIDE SEQUENCE [LARGE SCALE GENOMIC DNA]</scope>
    <source>
        <strain evidence="15">HH</strain>
    </source>
</reference>
<accession>A0A5Q2N2V8</accession>
<keyword evidence="9 11" id="KW-0482">Metalloprotease</keyword>
<dbReference type="SUPFAM" id="SSF50156">
    <property type="entry name" value="PDZ domain-like"/>
    <property type="match status" value="1"/>
</dbReference>
<dbReference type="GO" id="GO:0006508">
    <property type="term" value="P:proteolysis"/>
    <property type="evidence" value="ECO:0007669"/>
    <property type="project" value="UniProtKB-KW"/>
</dbReference>
<dbReference type="InterPro" id="IPR001478">
    <property type="entry name" value="PDZ"/>
</dbReference>
<evidence type="ECO:0000256" key="10">
    <source>
        <dbReference type="ARBA" id="ARBA00023136"/>
    </source>
</evidence>
<dbReference type="InterPro" id="IPR004387">
    <property type="entry name" value="Pept_M50_Zn"/>
</dbReference>
<keyword evidence="11" id="KW-0479">Metal-binding</keyword>
<dbReference type="EC" id="3.4.24.-" evidence="11"/>
<dbReference type="PANTHER" id="PTHR42837:SF2">
    <property type="entry name" value="MEMBRANE METALLOPROTEASE ARASP2, CHLOROPLASTIC-RELATED"/>
    <property type="match status" value="1"/>
</dbReference>
<keyword evidence="7 11" id="KW-0862">Zinc</keyword>
<feature type="transmembrane region" description="Helical" evidence="11">
    <location>
        <begin position="117"/>
        <end position="142"/>
    </location>
</feature>
<feature type="region of interest" description="Disordered" evidence="12">
    <location>
        <begin position="72"/>
        <end position="91"/>
    </location>
</feature>
<keyword evidence="4 14" id="KW-0645">Protease</keyword>
<evidence type="ECO:0000313" key="15">
    <source>
        <dbReference type="Proteomes" id="UP000366051"/>
    </source>
</evidence>
<dbReference type="SMART" id="SM00228">
    <property type="entry name" value="PDZ"/>
    <property type="match status" value="1"/>
</dbReference>
<dbReference type="GO" id="GO:0004222">
    <property type="term" value="F:metalloendopeptidase activity"/>
    <property type="evidence" value="ECO:0007669"/>
    <property type="project" value="InterPro"/>
</dbReference>
<comment type="cofactor">
    <cofactor evidence="1 11">
        <name>Zn(2+)</name>
        <dbReference type="ChEBI" id="CHEBI:29105"/>
    </cofactor>
</comment>
<dbReference type="KEGG" id="hcv:FTV88_2111"/>
<keyword evidence="8 11" id="KW-1133">Transmembrane helix</keyword>
<evidence type="ECO:0000256" key="11">
    <source>
        <dbReference type="RuleBase" id="RU362031"/>
    </source>
</evidence>
<dbReference type="AlphaFoldDB" id="A0A5Q2N2V8"/>
<feature type="domain" description="PDZ" evidence="13">
    <location>
        <begin position="131"/>
        <end position="205"/>
    </location>
</feature>
<protein>
    <recommendedName>
        <fullName evidence="11">Zinc metalloprotease</fullName>
        <ecNumber evidence="11">3.4.24.-</ecNumber>
    </recommendedName>
</protein>
<comment type="subcellular location">
    <subcellularLocation>
        <location evidence="2">Membrane</location>
        <topology evidence="2">Multi-pass membrane protein</topology>
    </subcellularLocation>
</comment>
<comment type="similarity">
    <text evidence="3 11">Belongs to the peptidase M50B family.</text>
</comment>
<evidence type="ECO:0000256" key="12">
    <source>
        <dbReference type="SAM" id="MobiDB-lite"/>
    </source>
</evidence>
<dbReference type="OrthoDB" id="9782003at2"/>
<dbReference type="Pfam" id="PF17820">
    <property type="entry name" value="PDZ_6"/>
    <property type="match status" value="1"/>
</dbReference>